<proteinExistence type="inferred from homology"/>
<dbReference type="Pfam" id="PF00931">
    <property type="entry name" value="NB-ARC"/>
    <property type="match status" value="1"/>
</dbReference>
<comment type="caution">
    <text evidence="8">The sequence shown here is derived from an EMBL/GenBank/DDBJ whole genome shotgun (WGS) entry which is preliminary data.</text>
</comment>
<dbReference type="Gene3D" id="1.20.5.4130">
    <property type="match status" value="1"/>
</dbReference>
<reference evidence="8 9" key="1">
    <citation type="submission" date="2024-10" db="EMBL/GenBank/DDBJ databases">
        <authorList>
            <person name="Ryan C."/>
        </authorList>
    </citation>
    <scope>NUCLEOTIDE SEQUENCE [LARGE SCALE GENOMIC DNA]</scope>
</reference>
<organism evidence="8 9">
    <name type="scientific">Urochloa decumbens</name>
    <dbReference type="NCBI Taxonomy" id="240449"/>
    <lineage>
        <taxon>Eukaryota</taxon>
        <taxon>Viridiplantae</taxon>
        <taxon>Streptophyta</taxon>
        <taxon>Embryophyta</taxon>
        <taxon>Tracheophyta</taxon>
        <taxon>Spermatophyta</taxon>
        <taxon>Magnoliopsida</taxon>
        <taxon>Liliopsida</taxon>
        <taxon>Poales</taxon>
        <taxon>Poaceae</taxon>
        <taxon>PACMAD clade</taxon>
        <taxon>Panicoideae</taxon>
        <taxon>Panicodae</taxon>
        <taxon>Paniceae</taxon>
        <taxon>Melinidinae</taxon>
        <taxon>Urochloa</taxon>
    </lineage>
</organism>
<protein>
    <submittedName>
        <fullName evidence="8">Uncharacterized protein</fullName>
    </submittedName>
</protein>
<dbReference type="PANTHER" id="PTHR19338:SF65">
    <property type="entry name" value="OS06G0163900 PROTEIN"/>
    <property type="match status" value="1"/>
</dbReference>
<feature type="domain" description="Disease resistance N-terminal" evidence="7">
    <location>
        <begin position="12"/>
        <end position="94"/>
    </location>
</feature>
<dbReference type="InterPro" id="IPR041118">
    <property type="entry name" value="Rx_N"/>
</dbReference>
<dbReference type="InterPro" id="IPR027417">
    <property type="entry name" value="P-loop_NTPase"/>
</dbReference>
<keyword evidence="3" id="KW-0677">Repeat</keyword>
<dbReference type="CDD" id="cd14798">
    <property type="entry name" value="RX-CC_like"/>
    <property type="match status" value="1"/>
</dbReference>
<accession>A0ABC9GXS3</accession>
<dbReference type="GO" id="GO:0006952">
    <property type="term" value="P:defense response"/>
    <property type="evidence" value="ECO:0007669"/>
    <property type="project" value="UniProtKB-KW"/>
</dbReference>
<keyword evidence="2" id="KW-0433">Leucine-rich repeat</keyword>
<dbReference type="PANTHER" id="PTHR19338">
    <property type="entry name" value="TRANSLOCASE OF INNER MITOCHONDRIAL MEMBRANE 13 HOMOLOG"/>
    <property type="match status" value="1"/>
</dbReference>
<evidence type="ECO:0000313" key="9">
    <source>
        <dbReference type="Proteomes" id="UP001497457"/>
    </source>
</evidence>
<evidence type="ECO:0000256" key="1">
    <source>
        <dbReference type="ARBA" id="ARBA00008894"/>
    </source>
</evidence>
<evidence type="ECO:0000256" key="3">
    <source>
        <dbReference type="ARBA" id="ARBA00022737"/>
    </source>
</evidence>
<keyword evidence="4" id="KW-0547">Nucleotide-binding</keyword>
<dbReference type="Pfam" id="PF18052">
    <property type="entry name" value="Rx_N"/>
    <property type="match status" value="1"/>
</dbReference>
<dbReference type="Gene3D" id="3.40.50.300">
    <property type="entry name" value="P-loop containing nucleotide triphosphate hydrolases"/>
    <property type="match status" value="1"/>
</dbReference>
<dbReference type="InterPro" id="IPR002182">
    <property type="entry name" value="NB-ARC"/>
</dbReference>
<dbReference type="EMBL" id="CAXIPR030000559">
    <property type="protein sequence ID" value="CAM0146378.1"/>
    <property type="molecule type" value="Genomic_DNA"/>
</dbReference>
<comment type="similarity">
    <text evidence="1">Belongs to the disease resistance NB-LRR family.</text>
</comment>
<dbReference type="GO" id="GO:0000166">
    <property type="term" value="F:nucleotide binding"/>
    <property type="evidence" value="ECO:0007669"/>
    <property type="project" value="UniProtKB-KW"/>
</dbReference>
<evidence type="ECO:0000256" key="5">
    <source>
        <dbReference type="ARBA" id="ARBA00022821"/>
    </source>
</evidence>
<dbReference type="Proteomes" id="UP001497457">
    <property type="component" value="Unassembled WGS sequence"/>
</dbReference>
<keyword evidence="5" id="KW-0611">Plant defense</keyword>
<feature type="domain" description="NB-ARC" evidence="6">
    <location>
        <begin position="173"/>
        <end position="236"/>
    </location>
</feature>
<evidence type="ECO:0000259" key="6">
    <source>
        <dbReference type="Pfam" id="PF00931"/>
    </source>
</evidence>
<evidence type="ECO:0000259" key="7">
    <source>
        <dbReference type="Pfam" id="PF18052"/>
    </source>
</evidence>
<sequence>MAGAMVSVSTGAMNSLLGKLATLMGKEYSKLKGVRKEVASLHDEFNSMKALLDKLADMDELDIQVKEWRNQVKDMSYDIEDCIDDFMHHIGKNVVTTGFVKKTAQLPKKLRVRHQIASKIQEIKIRVKDASERHMRYKLDECTPKPSCVPIDTRVVAIHTEAANLVGVDVPREELAKLLMGEEQVLKVVSVVGFAGLGKTTLANQVYCKHEGQFECKAFVSVSQKPDIPKLLNKIL</sequence>
<evidence type="ECO:0000313" key="8">
    <source>
        <dbReference type="EMBL" id="CAM0146378.1"/>
    </source>
</evidence>
<evidence type="ECO:0000256" key="2">
    <source>
        <dbReference type="ARBA" id="ARBA00022614"/>
    </source>
</evidence>
<dbReference type="SUPFAM" id="SSF52540">
    <property type="entry name" value="P-loop containing nucleoside triphosphate hydrolases"/>
    <property type="match status" value="1"/>
</dbReference>
<gene>
    <name evidence="8" type="ORF">URODEC1_LOCUS119961</name>
</gene>
<dbReference type="InterPro" id="IPR038005">
    <property type="entry name" value="RX-like_CC"/>
</dbReference>
<name>A0ABC9GXS3_9POAL</name>
<evidence type="ECO:0000256" key="4">
    <source>
        <dbReference type="ARBA" id="ARBA00022741"/>
    </source>
</evidence>
<dbReference type="AlphaFoldDB" id="A0ABC9GXS3"/>
<keyword evidence="9" id="KW-1185">Reference proteome</keyword>